<dbReference type="SUPFAM" id="SSF103515">
    <property type="entry name" value="Autotransporter"/>
    <property type="match status" value="1"/>
</dbReference>
<name>F3QNT8_9BURK</name>
<evidence type="ECO:0000313" key="3">
    <source>
        <dbReference type="Proteomes" id="UP000005156"/>
    </source>
</evidence>
<dbReference type="Proteomes" id="UP000005156">
    <property type="component" value="Unassembled WGS sequence"/>
</dbReference>
<dbReference type="InterPro" id="IPR024973">
    <property type="entry name" value="ESPR"/>
</dbReference>
<dbReference type="SMART" id="SM00869">
    <property type="entry name" value="Autotransporter"/>
    <property type="match status" value="1"/>
</dbReference>
<sequence>MFVTDCTKVLPDFLIKKVMNKIFKSIWSKRRGCYVAVSENKTALTKKSCKAYVVLASALIGISAVNAEATVTDLSGEEPFSGTYGNYETDWVVKGSPVMSGEYFGKSVVMASSDPSSPVSLTITEEGKLNLKEGSLSIGNTNNWDFTAGHEQFTNNGTITVEGGTLSYRGSSGDSFTGTGSINASGVYLHGDHNISQGSIETSRMELEDASLTLNSLTGDYIDIRDENSSLIVKEGEVNGLFSNYGEAEFNNLTLSGLYHGKGKLIVHDTLRGGTIGGTVGIGVQNSDGFDIIVGKNLITNPNLVNTATIIQKGGHSSISTESYSTFSGSFIQEGGETEYLVENTDGDVTLAGKINSFGTCLKKGGSLVVKSEINDNKSWFQNDGGTAVFEKQVTLNRDLENDDGSNTTFKDNVTIHGLITNGRFKSYGTSYLFFEKDLTLDGGSLLNDSHGVMEINGKLELGEKSEALNRGIFRTSNLLNFFDSLGGSKIDDLHYITLGGAPTQETKTARTELFQKYAPGKVKDLNFLNGIDGKIVFTDVNLTQAQVDSLTNALRADPNFAQGSIEFQGNISKASDDDKLNTAKVNELYENVSELRGVIYTDRKLEGENSDVVIGKDGLKYNSGFAGINEAESTTIKEGRELTLIGAKIDGKGTLYAIAEKVINVIGEGSKLILGSLGLSGSRDYAGTVKEINVSNQGEFKVAAGNYQIENFSSVSGKATVDKGAVLAADKATFTINSEFTNNGIATIKHLSGHTGSILTNNESLTVEGETQFGGRLHNNKELRLIGTANIDGTLENKNGANLIANTVNVNGTLRNRGYMEALDNSTVYGTLENTGLIKLFNSGIETRGDINNTFALNATGKTQVSGLLSNAPGAVAVFHGENAELKVKDGGFVTNNGTLSADSLTIEEGGRFVNGEKSLPSRNFAKTKQTSSVSLSVRPKVSQLAEQEDAFFNESSSVIDKLKLEGGKIDVAAGLFAAKESALEGGEVSVGTSGENTKPAKAEFNLQTPLNSVVLIHSDGDLGLGPNALTFASSLGAPLGHGRLIVTKNITVGPQGGITVGSHTSERGSVKAVSGNLIFKNGSATVVDTATLKNGNAAFSSESGNSSVIVEPEAELILGNIENPGILYIVKGFNTEGNKNGSDWEGGWNGDNLYALAQDGTGINWILELQSNRSDIWVNAQLSDVRTLYPDIVVPNIVNKALDGTCNGGPDEQLICQILKDKTAGRDLKTKLLNSVVMIGQASGALSITNDLADNATDSIEKHLSFRDYGYSNGYLKDYSGLHLWADILGTHLKTKSLDGAGNMTGGYKAFAGGLILGADHQFEAMPSVRAGFAASFQKGKADSLGDYIDTKNKFSQWMLHGYVAKDFGNDLNWISSINVGQNISKASQGLPSWSGFSKADARIKNTVANVATKLEKNFQVTENFQVIPHVGARWLRTHIQGHTTKLNGQKAFSYGQTSTNLLQLPVGVGLQGEAYFGSWTVRPQADLTFTYNVGNLKNTTQVSGVSIGEMDSITNEFAGRFASKVQAGFQVERGNATAGLQFGLTKGPAGKLDAGIKLEGRYRF</sequence>
<organism evidence="2 3">
    <name type="scientific">Parasutterella excrementihominis YIT 11859</name>
    <dbReference type="NCBI Taxonomy" id="762966"/>
    <lineage>
        <taxon>Bacteria</taxon>
        <taxon>Pseudomonadati</taxon>
        <taxon>Pseudomonadota</taxon>
        <taxon>Betaproteobacteria</taxon>
        <taxon>Burkholderiales</taxon>
        <taxon>Sutterellaceae</taxon>
        <taxon>Parasutterella</taxon>
    </lineage>
</organism>
<dbReference type="Gene3D" id="2.40.128.130">
    <property type="entry name" value="Autotransporter beta-domain"/>
    <property type="match status" value="1"/>
</dbReference>
<accession>F3QNT8</accession>
<dbReference type="Pfam" id="PF13018">
    <property type="entry name" value="ESPR"/>
    <property type="match status" value="1"/>
</dbReference>
<dbReference type="PROSITE" id="PS51208">
    <property type="entry name" value="AUTOTRANSPORTER"/>
    <property type="match status" value="1"/>
</dbReference>
<dbReference type="EMBL" id="AFBP01000096">
    <property type="protein sequence ID" value="EGG50639.1"/>
    <property type="molecule type" value="Genomic_DNA"/>
</dbReference>
<evidence type="ECO:0000313" key="2">
    <source>
        <dbReference type="EMBL" id="EGG50639.1"/>
    </source>
</evidence>
<evidence type="ECO:0000259" key="1">
    <source>
        <dbReference type="PROSITE" id="PS51208"/>
    </source>
</evidence>
<dbReference type="InterPro" id="IPR036709">
    <property type="entry name" value="Autotransporte_beta_dom_sf"/>
</dbReference>
<keyword evidence="3" id="KW-1185">Reference proteome</keyword>
<feature type="domain" description="Autotransporter" evidence="1">
    <location>
        <begin position="1279"/>
        <end position="1567"/>
    </location>
</feature>
<dbReference type="eggNOG" id="COG4625">
    <property type="taxonomic scope" value="Bacteria"/>
</dbReference>
<dbReference type="InterPro" id="IPR005546">
    <property type="entry name" value="Autotransporte_beta"/>
</dbReference>
<protein>
    <submittedName>
        <fullName evidence="2">Autotransporter beta-domain protein</fullName>
    </submittedName>
</protein>
<reference evidence="2 3" key="1">
    <citation type="submission" date="2011-02" db="EMBL/GenBank/DDBJ databases">
        <authorList>
            <person name="Weinstock G."/>
            <person name="Sodergren E."/>
            <person name="Clifton S."/>
            <person name="Fulton L."/>
            <person name="Fulton B."/>
            <person name="Courtney L."/>
            <person name="Fronick C."/>
            <person name="Harrison M."/>
            <person name="Strong C."/>
            <person name="Farmer C."/>
            <person name="Delahaunty K."/>
            <person name="Markovic C."/>
            <person name="Hall O."/>
            <person name="Minx P."/>
            <person name="Tomlinson C."/>
            <person name="Mitreva M."/>
            <person name="Hou S."/>
            <person name="Chen J."/>
            <person name="Wollam A."/>
            <person name="Pepin K.H."/>
            <person name="Johnson M."/>
            <person name="Bhonagiri V."/>
            <person name="Zhang X."/>
            <person name="Suruliraj S."/>
            <person name="Warren W."/>
            <person name="Chinwalla A."/>
            <person name="Mardis E.R."/>
            <person name="Wilson R.K."/>
        </authorList>
    </citation>
    <scope>NUCLEOTIDE SEQUENCE [LARGE SCALE GENOMIC DNA]</scope>
    <source>
        <strain evidence="2 3">YIT 11859</strain>
    </source>
</reference>
<gene>
    <name evidence="2" type="ORF">HMPREF9439_02624</name>
</gene>
<dbReference type="Pfam" id="PF03797">
    <property type="entry name" value="Autotransporter"/>
    <property type="match status" value="1"/>
</dbReference>
<proteinExistence type="predicted"/>
<dbReference type="HOGENOM" id="CLU_245621_0_0_4"/>
<comment type="caution">
    <text evidence="2">The sequence shown here is derived from an EMBL/GenBank/DDBJ whole genome shotgun (WGS) entry which is preliminary data.</text>
</comment>